<keyword evidence="3" id="KW-1185">Reference proteome</keyword>
<gene>
    <name evidence="2" type="ORF">HK097_005186</name>
</gene>
<reference evidence="2" key="1">
    <citation type="submission" date="2020-05" db="EMBL/GenBank/DDBJ databases">
        <title>Phylogenomic resolution of chytrid fungi.</title>
        <authorList>
            <person name="Stajich J.E."/>
            <person name="Amses K."/>
            <person name="Simmons R."/>
            <person name="Seto K."/>
            <person name="Myers J."/>
            <person name="Bonds A."/>
            <person name="Quandt C.A."/>
            <person name="Barry K."/>
            <person name="Liu P."/>
            <person name="Grigoriev I."/>
            <person name="Longcore J.E."/>
            <person name="James T.Y."/>
        </authorList>
    </citation>
    <scope>NUCLEOTIDE SEQUENCE</scope>
    <source>
        <strain evidence="2">JEL0318</strain>
    </source>
</reference>
<name>A0AAD5S1V4_9FUNG</name>
<feature type="compositionally biased region" description="Basic and acidic residues" evidence="1">
    <location>
        <begin position="216"/>
        <end position="233"/>
    </location>
</feature>
<evidence type="ECO:0000313" key="2">
    <source>
        <dbReference type="EMBL" id="KAJ3032601.1"/>
    </source>
</evidence>
<protein>
    <submittedName>
        <fullName evidence="2">Uncharacterized protein</fullName>
    </submittedName>
</protein>
<feature type="compositionally biased region" description="Polar residues" evidence="1">
    <location>
        <begin position="56"/>
        <end position="92"/>
    </location>
</feature>
<dbReference type="AlphaFoldDB" id="A0AAD5S1V4"/>
<sequence length="242" mass="26399">MTDSGPIRNTNAPPKRTVVGFQPVTKEPWSDEPAGQVGFQQFRSLRGQASDAALSAQFSGSNNSVNQSASPAQSPLGSSIGRSPSKRTSFSLLTGGKSFEDKLFYRPTPRTNSMEQKDQPMGQKDNGKDEKGKSNEPTEQKAPGAVQPYVLPPVQPAATTDDGEPVKLTKEQKKALKAERKQNRLAEQGQPATSGQQPQQQPQQQQQKKGPPANLPEKKSQKDMTKAERREKQVCLNYPLTS</sequence>
<feature type="compositionally biased region" description="Polar residues" evidence="1">
    <location>
        <begin position="1"/>
        <end position="12"/>
    </location>
</feature>
<feature type="compositionally biased region" description="Low complexity" evidence="1">
    <location>
        <begin position="195"/>
        <end position="212"/>
    </location>
</feature>
<dbReference type="Proteomes" id="UP001212841">
    <property type="component" value="Unassembled WGS sequence"/>
</dbReference>
<comment type="caution">
    <text evidence="2">The sequence shown here is derived from an EMBL/GenBank/DDBJ whole genome shotgun (WGS) entry which is preliminary data.</text>
</comment>
<evidence type="ECO:0000256" key="1">
    <source>
        <dbReference type="SAM" id="MobiDB-lite"/>
    </source>
</evidence>
<evidence type="ECO:0000313" key="3">
    <source>
        <dbReference type="Proteomes" id="UP001212841"/>
    </source>
</evidence>
<feature type="region of interest" description="Disordered" evidence="1">
    <location>
        <begin position="1"/>
        <end position="242"/>
    </location>
</feature>
<dbReference type="EMBL" id="JADGJD010002431">
    <property type="protein sequence ID" value="KAJ3032601.1"/>
    <property type="molecule type" value="Genomic_DNA"/>
</dbReference>
<accession>A0AAD5S1V4</accession>
<organism evidence="2 3">
    <name type="scientific">Rhizophlyctis rosea</name>
    <dbReference type="NCBI Taxonomy" id="64517"/>
    <lineage>
        <taxon>Eukaryota</taxon>
        <taxon>Fungi</taxon>
        <taxon>Fungi incertae sedis</taxon>
        <taxon>Chytridiomycota</taxon>
        <taxon>Chytridiomycota incertae sedis</taxon>
        <taxon>Chytridiomycetes</taxon>
        <taxon>Rhizophlyctidales</taxon>
        <taxon>Rhizophlyctidaceae</taxon>
        <taxon>Rhizophlyctis</taxon>
    </lineage>
</organism>
<feature type="compositionally biased region" description="Basic and acidic residues" evidence="1">
    <location>
        <begin position="125"/>
        <end position="139"/>
    </location>
</feature>
<feature type="compositionally biased region" description="Basic and acidic residues" evidence="1">
    <location>
        <begin position="164"/>
        <end position="184"/>
    </location>
</feature>
<proteinExistence type="predicted"/>